<feature type="region of interest" description="Disordered" evidence="2">
    <location>
        <begin position="283"/>
        <end position="304"/>
    </location>
</feature>
<feature type="region of interest" description="Disordered" evidence="2">
    <location>
        <begin position="32"/>
        <end position="83"/>
    </location>
</feature>
<dbReference type="RefSeq" id="WP_009494226.1">
    <property type="nucleotide sequence ID" value="NZ_CP141048.1"/>
</dbReference>
<dbReference type="HOGENOM" id="CLU_836291_0_0_5"/>
<reference evidence="3 4" key="1">
    <citation type="submission" date="2012-02" db="EMBL/GenBank/DDBJ databases">
        <title>Improved High-Quality Draft sequence of Microvirga sp. WSM3557.</title>
        <authorList>
            <consortium name="US DOE Joint Genome Institute"/>
            <person name="Lucas S."/>
            <person name="Han J."/>
            <person name="Lapidus A."/>
            <person name="Cheng J.-F."/>
            <person name="Goodwin L."/>
            <person name="Pitluck S."/>
            <person name="Peters L."/>
            <person name="Zhang X."/>
            <person name="Detter J.C."/>
            <person name="Han C."/>
            <person name="Tapia R."/>
            <person name="Land M."/>
            <person name="Hauser L."/>
            <person name="Kyrpides N."/>
            <person name="Ivanova N."/>
            <person name="Pagani I."/>
            <person name="Brau L."/>
            <person name="Yates R."/>
            <person name="O'Hara G."/>
            <person name="Rui T."/>
            <person name="Howieson J."/>
            <person name="Reeve W."/>
            <person name="Woyke T."/>
        </authorList>
    </citation>
    <scope>NUCLEOTIDE SEQUENCE [LARGE SCALE GENOMIC DNA]</scope>
    <source>
        <strain evidence="3 4">WSM3557</strain>
    </source>
</reference>
<dbReference type="Proteomes" id="UP000003947">
    <property type="component" value="Unassembled WGS sequence"/>
</dbReference>
<keyword evidence="4" id="KW-1185">Reference proteome</keyword>
<gene>
    <name evidence="3" type="ORF">MicloDRAFT_00064720</name>
</gene>
<proteinExistence type="predicted"/>
<protein>
    <recommendedName>
        <fullName evidence="5">Scaffolding protein</fullName>
    </recommendedName>
</protein>
<organism evidence="3 4">
    <name type="scientific">Microvirga lotononidis</name>
    <dbReference type="NCBI Taxonomy" id="864069"/>
    <lineage>
        <taxon>Bacteria</taxon>
        <taxon>Pseudomonadati</taxon>
        <taxon>Pseudomonadota</taxon>
        <taxon>Alphaproteobacteria</taxon>
        <taxon>Hyphomicrobiales</taxon>
        <taxon>Methylobacteriaceae</taxon>
        <taxon>Microvirga</taxon>
    </lineage>
</organism>
<evidence type="ECO:0000256" key="1">
    <source>
        <dbReference type="SAM" id="Coils"/>
    </source>
</evidence>
<dbReference type="STRING" id="864069.MicloDRAFT_00064720"/>
<evidence type="ECO:0008006" key="5">
    <source>
        <dbReference type="Google" id="ProtNLM"/>
    </source>
</evidence>
<feature type="compositionally biased region" description="Acidic residues" evidence="2">
    <location>
        <begin position="62"/>
        <end position="75"/>
    </location>
</feature>
<dbReference type="AlphaFoldDB" id="I4YP53"/>
<feature type="coiled-coil region" evidence="1">
    <location>
        <begin position="188"/>
        <end position="220"/>
    </location>
</feature>
<dbReference type="EMBL" id="JH660647">
    <property type="protein sequence ID" value="EIM25745.1"/>
    <property type="molecule type" value="Genomic_DNA"/>
</dbReference>
<evidence type="ECO:0000313" key="4">
    <source>
        <dbReference type="Proteomes" id="UP000003947"/>
    </source>
</evidence>
<evidence type="ECO:0000256" key="2">
    <source>
        <dbReference type="SAM" id="MobiDB-lite"/>
    </source>
</evidence>
<feature type="coiled-coil region" evidence="1">
    <location>
        <begin position="105"/>
        <end position="135"/>
    </location>
</feature>
<keyword evidence="1" id="KW-0175">Coiled coil</keyword>
<evidence type="ECO:0000313" key="3">
    <source>
        <dbReference type="EMBL" id="EIM25745.1"/>
    </source>
</evidence>
<dbReference type="PATRIC" id="fig|864069.3.peg.6926"/>
<sequence length="332" mass="36783">MEEETQSVPSAEVGASEPMSFDAALSILNAADEAPVEGTTAASEASADEGQDVEAGQADASTQEEEATSEAEPEAELVLHGNAKTRLRNGQEVTISELKKRWDEAEEYKAKLPEIEAREREFEQKQQAIAAQEQQTLHLIQQAKAVLQANFPPKPDYAAVQRGELDIITYQEQVAAYNHAAEKWHGLNRAEQARTEQTKREQAEANQQRIQKEIQLLKDAVPETRTEEGFKAFREEILTHAPKFGFSAEEIGNLADHRHLRVLKAAIAYEKLQAEKAKVAAKVKDAPPVQVQAPGRRVSPTEQKAAQVKQQFDRLRKTGSFDDALAILNAQD</sequence>
<name>I4YP53_9HYPH</name>
<accession>I4YP53</accession>